<organism evidence="1 2">
    <name type="scientific">Pelobates cultripes</name>
    <name type="common">Western spadefoot toad</name>
    <dbReference type="NCBI Taxonomy" id="61616"/>
    <lineage>
        <taxon>Eukaryota</taxon>
        <taxon>Metazoa</taxon>
        <taxon>Chordata</taxon>
        <taxon>Craniata</taxon>
        <taxon>Vertebrata</taxon>
        <taxon>Euteleostomi</taxon>
        <taxon>Amphibia</taxon>
        <taxon>Batrachia</taxon>
        <taxon>Anura</taxon>
        <taxon>Pelobatoidea</taxon>
        <taxon>Pelobatidae</taxon>
        <taxon>Pelobates</taxon>
    </lineage>
</organism>
<evidence type="ECO:0000313" key="1">
    <source>
        <dbReference type="EMBL" id="CAH2220464.1"/>
    </source>
</evidence>
<accession>A0AAD1R083</accession>
<evidence type="ECO:0000313" key="2">
    <source>
        <dbReference type="Proteomes" id="UP001295444"/>
    </source>
</evidence>
<dbReference type="AlphaFoldDB" id="A0AAD1R083"/>
<gene>
    <name evidence="1" type="ORF">PECUL_23A035506</name>
</gene>
<protein>
    <submittedName>
        <fullName evidence="1">Uncharacterized protein</fullName>
    </submittedName>
</protein>
<keyword evidence="2" id="KW-1185">Reference proteome</keyword>
<sequence>MDSLEELEESRTCVEKVAEFMPVPFSSYRAAHCPIHRIHRTSTAMLEPTEGGQPNQHQDNRVIYGKLKLGPPPYTSVLSSQGVWIA</sequence>
<name>A0AAD1R083_PELCU</name>
<proteinExistence type="predicted"/>
<feature type="non-terminal residue" evidence="1">
    <location>
        <position position="86"/>
    </location>
</feature>
<dbReference type="EMBL" id="OW240912">
    <property type="protein sequence ID" value="CAH2220464.1"/>
    <property type="molecule type" value="Genomic_DNA"/>
</dbReference>
<reference evidence="1" key="1">
    <citation type="submission" date="2022-03" db="EMBL/GenBank/DDBJ databases">
        <authorList>
            <person name="Alioto T."/>
            <person name="Alioto T."/>
            <person name="Gomez Garrido J."/>
        </authorList>
    </citation>
    <scope>NUCLEOTIDE SEQUENCE</scope>
</reference>
<dbReference type="Proteomes" id="UP001295444">
    <property type="component" value="Chromosome 01"/>
</dbReference>